<dbReference type="InterPro" id="IPR000719">
    <property type="entry name" value="Prot_kinase_dom"/>
</dbReference>
<dbReference type="OrthoDB" id="310217at2759"/>
<dbReference type="EMBL" id="MU006814">
    <property type="protein sequence ID" value="KAF2634767.1"/>
    <property type="molecule type" value="Genomic_DNA"/>
</dbReference>
<protein>
    <submittedName>
        <fullName evidence="2">Kinase-like protein</fullName>
    </submittedName>
</protein>
<name>A0A6A6RI58_9PLEO</name>
<organism evidence="2 3">
    <name type="scientific">Massarina eburnea CBS 473.64</name>
    <dbReference type="NCBI Taxonomy" id="1395130"/>
    <lineage>
        <taxon>Eukaryota</taxon>
        <taxon>Fungi</taxon>
        <taxon>Dikarya</taxon>
        <taxon>Ascomycota</taxon>
        <taxon>Pezizomycotina</taxon>
        <taxon>Dothideomycetes</taxon>
        <taxon>Pleosporomycetidae</taxon>
        <taxon>Pleosporales</taxon>
        <taxon>Massarineae</taxon>
        <taxon>Massarinaceae</taxon>
        <taxon>Massarina</taxon>
    </lineage>
</organism>
<dbReference type="InterPro" id="IPR053083">
    <property type="entry name" value="TF_kinase-domain_protein"/>
</dbReference>
<dbReference type="PANTHER" id="PTHR44305">
    <property type="entry name" value="SI:DKEY-192D15.2-RELATED"/>
    <property type="match status" value="1"/>
</dbReference>
<accession>A0A6A6RI58</accession>
<dbReference type="AlphaFoldDB" id="A0A6A6RI58"/>
<gene>
    <name evidence="2" type="ORF">P280DRAFT_523748</name>
</gene>
<keyword evidence="2" id="KW-0808">Transferase</keyword>
<dbReference type="PANTHER" id="PTHR44305:SF24">
    <property type="entry name" value="TYROSINE-PROTEIN KINASE C03B1.5-RELATED"/>
    <property type="match status" value="1"/>
</dbReference>
<sequence length="356" mass="40743">MAETRMREWSELYDATAIEQEYTATLPDWQHEDYRLFCIGLKMIVRGRRLQAEANGNEYFEEGNQQSSIAECYGQSDRRREGSGVHLGYGYLEYCPFGDLGQLIDRKGDQQFPELFIWLVFRGLAKALLILHCGRSIADEEPAQEEVRENTQLEDEDWEPQVNLDIKTRNICLGGNDTVYPAFKMPKMIDFGETYGTVEDAIDITRDRGTDGWRAPEAQTGPHPHNDAAITIATSIFQVGLVILNLVEGREILVNDLNQHMTVSPEYDGAYSAQLLFLVFDCLQLDPAERPTLWKILYETRRGIRRWQAANGDMTGVELDDVAVDLWKMRFAREEVAVGDLLPGEWLEEKRRPPAE</sequence>
<dbReference type="SUPFAM" id="SSF56112">
    <property type="entry name" value="Protein kinase-like (PK-like)"/>
    <property type="match status" value="1"/>
</dbReference>
<feature type="domain" description="Protein kinase" evidence="1">
    <location>
        <begin position="1"/>
        <end position="304"/>
    </location>
</feature>
<proteinExistence type="predicted"/>
<dbReference type="Gene3D" id="1.10.510.10">
    <property type="entry name" value="Transferase(Phosphotransferase) domain 1"/>
    <property type="match status" value="1"/>
</dbReference>
<evidence type="ECO:0000313" key="2">
    <source>
        <dbReference type="EMBL" id="KAF2634767.1"/>
    </source>
</evidence>
<dbReference type="InterPro" id="IPR011009">
    <property type="entry name" value="Kinase-like_dom_sf"/>
</dbReference>
<keyword evidence="3" id="KW-1185">Reference proteome</keyword>
<reference evidence="2" key="1">
    <citation type="journal article" date="2020" name="Stud. Mycol.">
        <title>101 Dothideomycetes genomes: a test case for predicting lifestyles and emergence of pathogens.</title>
        <authorList>
            <person name="Haridas S."/>
            <person name="Albert R."/>
            <person name="Binder M."/>
            <person name="Bloem J."/>
            <person name="Labutti K."/>
            <person name="Salamov A."/>
            <person name="Andreopoulos B."/>
            <person name="Baker S."/>
            <person name="Barry K."/>
            <person name="Bills G."/>
            <person name="Bluhm B."/>
            <person name="Cannon C."/>
            <person name="Castanera R."/>
            <person name="Culley D."/>
            <person name="Daum C."/>
            <person name="Ezra D."/>
            <person name="Gonzalez J."/>
            <person name="Henrissat B."/>
            <person name="Kuo A."/>
            <person name="Liang C."/>
            <person name="Lipzen A."/>
            <person name="Lutzoni F."/>
            <person name="Magnuson J."/>
            <person name="Mondo S."/>
            <person name="Nolan M."/>
            <person name="Ohm R."/>
            <person name="Pangilinan J."/>
            <person name="Park H.-J."/>
            <person name="Ramirez L."/>
            <person name="Alfaro M."/>
            <person name="Sun H."/>
            <person name="Tritt A."/>
            <person name="Yoshinaga Y."/>
            <person name="Zwiers L.-H."/>
            <person name="Turgeon B."/>
            <person name="Goodwin S."/>
            <person name="Spatafora J."/>
            <person name="Crous P."/>
            <person name="Grigoriev I."/>
        </authorList>
    </citation>
    <scope>NUCLEOTIDE SEQUENCE</scope>
    <source>
        <strain evidence="2">CBS 473.64</strain>
    </source>
</reference>
<dbReference type="Proteomes" id="UP000799753">
    <property type="component" value="Unassembled WGS sequence"/>
</dbReference>
<dbReference type="GO" id="GO:0004672">
    <property type="term" value="F:protein kinase activity"/>
    <property type="evidence" value="ECO:0007669"/>
    <property type="project" value="InterPro"/>
</dbReference>
<evidence type="ECO:0000313" key="3">
    <source>
        <dbReference type="Proteomes" id="UP000799753"/>
    </source>
</evidence>
<keyword evidence="2" id="KW-0418">Kinase</keyword>
<dbReference type="GO" id="GO:0005524">
    <property type="term" value="F:ATP binding"/>
    <property type="evidence" value="ECO:0007669"/>
    <property type="project" value="InterPro"/>
</dbReference>
<dbReference type="PROSITE" id="PS50011">
    <property type="entry name" value="PROTEIN_KINASE_DOM"/>
    <property type="match status" value="1"/>
</dbReference>
<evidence type="ECO:0000259" key="1">
    <source>
        <dbReference type="PROSITE" id="PS50011"/>
    </source>
</evidence>